<evidence type="ECO:0000256" key="8">
    <source>
        <dbReference type="ARBA" id="ARBA00022839"/>
    </source>
</evidence>
<evidence type="ECO:0000256" key="9">
    <source>
        <dbReference type="ARBA" id="ARBA00023004"/>
    </source>
</evidence>
<dbReference type="InterPro" id="IPR013343">
    <property type="entry name" value="CRISPR-assoc_prot_Cas4"/>
</dbReference>
<dbReference type="GO" id="GO:0051536">
    <property type="term" value="F:iron-sulfur cluster binding"/>
    <property type="evidence" value="ECO:0007669"/>
    <property type="project" value="UniProtKB-KW"/>
</dbReference>
<evidence type="ECO:0000256" key="4">
    <source>
        <dbReference type="ARBA" id="ARBA00020049"/>
    </source>
</evidence>
<dbReference type="Proteomes" id="UP000001933">
    <property type="component" value="Chromosome"/>
</dbReference>
<dbReference type="EC" id="3.1.12.1" evidence="3 13"/>
<dbReference type="InParanoid" id="Q2LX05"/>
<dbReference type="InterPro" id="IPR011604">
    <property type="entry name" value="PDDEXK-like_dom_sf"/>
</dbReference>
<dbReference type="GO" id="GO:0004527">
    <property type="term" value="F:exonuclease activity"/>
    <property type="evidence" value="ECO:0007669"/>
    <property type="project" value="UniProtKB-KW"/>
</dbReference>
<dbReference type="PANTHER" id="PTHR36531">
    <property type="entry name" value="CRISPR-ASSOCIATED EXONUCLEASE CAS4"/>
    <property type="match status" value="1"/>
</dbReference>
<name>Q2LX05_SYNAS</name>
<comment type="function">
    <text evidence="13">CRISPR (clustered regularly interspaced short palindromic repeat) is an adaptive immune system that provides protection against mobile genetic elements (viruses, transposable elements and conjugative plasmids). CRISPR clusters contain sequences complementary to antecedent mobile elements and target invading nucleic acids. CRISPR clusters are transcribed and processed into CRISPR RNA (crRNA).</text>
</comment>
<evidence type="ECO:0000313" key="15">
    <source>
        <dbReference type="EMBL" id="ABC78619.1"/>
    </source>
</evidence>
<dbReference type="eggNOG" id="COG1468">
    <property type="taxonomic scope" value="Bacteria"/>
</dbReference>
<dbReference type="NCBIfam" id="TIGR00372">
    <property type="entry name" value="cas4"/>
    <property type="match status" value="1"/>
</dbReference>
<dbReference type="CDD" id="cd09637">
    <property type="entry name" value="Cas4_I-A_I-B_I-C_I-D_II-B"/>
    <property type="match status" value="1"/>
</dbReference>
<evidence type="ECO:0000256" key="1">
    <source>
        <dbReference type="ARBA" id="ARBA00001966"/>
    </source>
</evidence>
<dbReference type="InterPro" id="IPR051827">
    <property type="entry name" value="Cas4_exonuclease"/>
</dbReference>
<keyword evidence="10 13" id="KW-0411">Iron-sulfur</keyword>
<evidence type="ECO:0000313" key="16">
    <source>
        <dbReference type="Proteomes" id="UP000001933"/>
    </source>
</evidence>
<evidence type="ECO:0000256" key="13">
    <source>
        <dbReference type="RuleBase" id="RU365022"/>
    </source>
</evidence>
<evidence type="ECO:0000256" key="11">
    <source>
        <dbReference type="ARBA" id="ARBA00023118"/>
    </source>
</evidence>
<dbReference type="STRING" id="56780.SYN_02474"/>
<evidence type="ECO:0000256" key="10">
    <source>
        <dbReference type="ARBA" id="ARBA00023014"/>
    </source>
</evidence>
<evidence type="ECO:0000256" key="12">
    <source>
        <dbReference type="ARBA" id="ARBA00023211"/>
    </source>
</evidence>
<accession>Q2LX05</accession>
<keyword evidence="12 13" id="KW-0464">Manganese</keyword>
<dbReference type="EMBL" id="CP000252">
    <property type="protein sequence ID" value="ABC78619.1"/>
    <property type="molecule type" value="Genomic_DNA"/>
</dbReference>
<evidence type="ECO:0000256" key="6">
    <source>
        <dbReference type="ARBA" id="ARBA00022723"/>
    </source>
</evidence>
<dbReference type="Gene3D" id="3.90.320.10">
    <property type="match status" value="1"/>
</dbReference>
<dbReference type="GO" id="GO:0051607">
    <property type="term" value="P:defense response to virus"/>
    <property type="evidence" value="ECO:0007669"/>
    <property type="project" value="UniProtKB-KW"/>
</dbReference>
<gene>
    <name evidence="15" type="ORF">SYN_02474</name>
</gene>
<sequence length="224" mass="25745">MRSSVGFRIRECDAMFDEDDLIMISALQHYCFCPRQCALIHIEQAWSENRLTAEGRLMHERAHEEGEESRGDLRIARAVMLRSFRLGLIGMADVVEFHRMEDGRWQPFPVEYKRGKPKMDDCDKVQLCAQAICLEEMLSVEIPGGALFYGKTRRRLDVAFDADLRRKTEAIARQTHELIASGRTPPPAYGKYCESCSLIEGCLPKKMQKKRPVKAYLSRMLSDP</sequence>
<comment type="cofactor">
    <cofactor evidence="1">
        <name>[4Fe-4S] cluster</name>
        <dbReference type="ChEBI" id="CHEBI:49883"/>
    </cofactor>
</comment>
<proteinExistence type="inferred from homology"/>
<protein>
    <recommendedName>
        <fullName evidence="4 13">CRISPR-associated exonuclease Cas4</fullName>
        <ecNumber evidence="3 13">3.1.12.1</ecNumber>
    </recommendedName>
</protein>
<evidence type="ECO:0000259" key="14">
    <source>
        <dbReference type="Pfam" id="PF01930"/>
    </source>
</evidence>
<keyword evidence="7 13" id="KW-0378">Hydrolase</keyword>
<dbReference type="AlphaFoldDB" id="Q2LX05"/>
<keyword evidence="6 13" id="KW-0479">Metal-binding</keyword>
<keyword evidence="5 13" id="KW-0540">Nuclease</keyword>
<evidence type="ECO:0000256" key="5">
    <source>
        <dbReference type="ARBA" id="ARBA00022722"/>
    </source>
</evidence>
<dbReference type="HOGENOM" id="CLU_102055_1_1_7"/>
<evidence type="ECO:0000256" key="2">
    <source>
        <dbReference type="ARBA" id="ARBA00009189"/>
    </source>
</evidence>
<reference evidence="15 16" key="1">
    <citation type="journal article" date="2007" name="Proc. Natl. Acad. Sci. U.S.A.">
        <title>The genome of Syntrophus aciditrophicus: life at the thermodynamic limit of microbial growth.</title>
        <authorList>
            <person name="McInerney M.J."/>
            <person name="Rohlin L."/>
            <person name="Mouttaki H."/>
            <person name="Kim U."/>
            <person name="Krupp R.S."/>
            <person name="Rios-Hernandez L."/>
            <person name="Sieber J."/>
            <person name="Struchtemeyer C.G."/>
            <person name="Bhattacharyya A."/>
            <person name="Campbell J.W."/>
            <person name="Gunsalus R.P."/>
        </authorList>
    </citation>
    <scope>NUCLEOTIDE SEQUENCE [LARGE SCALE GENOMIC DNA]</scope>
    <source>
        <strain evidence="15 16">SB</strain>
    </source>
</reference>
<comment type="similarity">
    <text evidence="2 13">Belongs to the CRISPR-associated exonuclease Cas4 family.</text>
</comment>
<dbReference type="GO" id="GO:0046872">
    <property type="term" value="F:metal ion binding"/>
    <property type="evidence" value="ECO:0007669"/>
    <property type="project" value="UniProtKB-KW"/>
</dbReference>
<organism evidence="15 16">
    <name type="scientific">Syntrophus aciditrophicus (strain SB)</name>
    <dbReference type="NCBI Taxonomy" id="56780"/>
    <lineage>
        <taxon>Bacteria</taxon>
        <taxon>Pseudomonadati</taxon>
        <taxon>Thermodesulfobacteriota</taxon>
        <taxon>Syntrophia</taxon>
        <taxon>Syntrophales</taxon>
        <taxon>Syntrophaceae</taxon>
        <taxon>Syntrophus</taxon>
    </lineage>
</organism>
<comment type="cofactor">
    <cofactor evidence="13">
        <name>Mg(2+)</name>
        <dbReference type="ChEBI" id="CHEBI:18420"/>
    </cofactor>
    <cofactor evidence="13">
        <name>Mn(2+)</name>
        <dbReference type="ChEBI" id="CHEBI:29035"/>
    </cofactor>
    <text evidence="13">Mg(2+) or Mn(2+) required for ssDNA cleavage activity.</text>
</comment>
<comment type="cofactor">
    <cofactor evidence="13">
        <name>iron-sulfur cluster</name>
        <dbReference type="ChEBI" id="CHEBI:30408"/>
    </cofactor>
</comment>
<keyword evidence="8 13" id="KW-0269">Exonuclease</keyword>
<dbReference type="InterPro" id="IPR022765">
    <property type="entry name" value="Dna2/Cas4_DUF83"/>
</dbReference>
<dbReference type="Pfam" id="PF01930">
    <property type="entry name" value="Cas_Cas4"/>
    <property type="match status" value="1"/>
</dbReference>
<keyword evidence="16" id="KW-1185">Reference proteome</keyword>
<feature type="domain" description="DUF83" evidence="14">
    <location>
        <begin position="25"/>
        <end position="203"/>
    </location>
</feature>
<evidence type="ECO:0000256" key="7">
    <source>
        <dbReference type="ARBA" id="ARBA00022801"/>
    </source>
</evidence>
<keyword evidence="11 13" id="KW-0051">Antiviral defense</keyword>
<dbReference type="PANTHER" id="PTHR36531:SF6">
    <property type="entry name" value="DNA REPLICATION ATP-DEPENDENT HELICASE_NUCLEASE DNA2"/>
    <property type="match status" value="1"/>
</dbReference>
<keyword evidence="9 13" id="KW-0408">Iron</keyword>
<dbReference type="KEGG" id="sat:SYN_02474"/>
<evidence type="ECO:0000256" key="3">
    <source>
        <dbReference type="ARBA" id="ARBA00012768"/>
    </source>
</evidence>